<reference evidence="1" key="1">
    <citation type="submission" date="2009-11" db="EMBL/GenBank/DDBJ databases">
        <authorList>
            <consortium name="The Broad Institute Genome Sequencing Platform"/>
            <person name="Ward D."/>
            <person name="Feldgarden M."/>
            <person name="Earl A."/>
            <person name="Young S.K."/>
            <person name="Zeng Q."/>
            <person name="Koehrsen M."/>
            <person name="Alvarado L."/>
            <person name="Berlin A."/>
            <person name="Bochicchio J."/>
            <person name="Borenstein D."/>
            <person name="Chapman S.B."/>
            <person name="Chen Z."/>
            <person name="Engels R."/>
            <person name="Freedman E."/>
            <person name="Gellesch M."/>
            <person name="Goldberg J."/>
            <person name="Griggs A."/>
            <person name="Gujja S."/>
            <person name="Heilman E."/>
            <person name="Heiman D."/>
            <person name="Hepburn T."/>
            <person name="Howarth C."/>
            <person name="Jen D."/>
            <person name="Larson L."/>
            <person name="Lewis B."/>
            <person name="Mehta T."/>
            <person name="Park D."/>
            <person name="Pearson M."/>
            <person name="Roberts A."/>
            <person name="Saif S."/>
            <person name="Shea T."/>
            <person name="Shenoy N."/>
            <person name="Sisk P."/>
            <person name="Stolte C."/>
            <person name="Sykes S."/>
            <person name="Thomson T."/>
            <person name="Walk T."/>
            <person name="White J."/>
            <person name="Yandava C."/>
            <person name="Izard J."/>
            <person name="Baranova O.V."/>
            <person name="Blanton J.M."/>
            <person name="Tanner A.C."/>
            <person name="Dewhirst F.E."/>
            <person name="Haas B."/>
            <person name="Nusbaum C."/>
            <person name="Birren B."/>
        </authorList>
    </citation>
    <scope>NUCLEOTIDE SEQUENCE [LARGE SCALE GENOMIC DNA]</scope>
    <source>
        <strain evidence="1">1-1 BBBD Race 1</strain>
    </source>
</reference>
<proteinExistence type="predicted"/>
<keyword evidence="3" id="KW-1185">Reference proteome</keyword>
<gene>
    <name evidence="1" type="ORF">PTTG_29403</name>
</gene>
<dbReference type="AlphaFoldDB" id="A0A180G4B2"/>
<organism evidence="1">
    <name type="scientific">Puccinia triticina (isolate 1-1 / race 1 (BBBD))</name>
    <name type="common">Brown leaf rust fungus</name>
    <dbReference type="NCBI Taxonomy" id="630390"/>
    <lineage>
        <taxon>Eukaryota</taxon>
        <taxon>Fungi</taxon>
        <taxon>Dikarya</taxon>
        <taxon>Basidiomycota</taxon>
        <taxon>Pucciniomycotina</taxon>
        <taxon>Pucciniomycetes</taxon>
        <taxon>Pucciniales</taxon>
        <taxon>Pucciniaceae</taxon>
        <taxon>Puccinia</taxon>
    </lineage>
</organism>
<accession>A0A180G4B2</accession>
<dbReference type="EMBL" id="ADAS02000367">
    <property type="protein sequence ID" value="OAV87526.1"/>
    <property type="molecule type" value="Genomic_DNA"/>
</dbReference>
<dbReference type="STRING" id="630390.A0A180G4B2"/>
<protein>
    <submittedName>
        <fullName evidence="1 2">Uncharacterized protein</fullName>
    </submittedName>
</protein>
<dbReference type="Proteomes" id="UP000005240">
    <property type="component" value="Unassembled WGS sequence"/>
</dbReference>
<evidence type="ECO:0000313" key="3">
    <source>
        <dbReference type="Proteomes" id="UP000005240"/>
    </source>
</evidence>
<dbReference type="VEuPathDB" id="FungiDB:PTTG_29403"/>
<evidence type="ECO:0000313" key="2">
    <source>
        <dbReference type="EnsemblFungi" id="PTTG_29403-t43_1-p1"/>
    </source>
</evidence>
<dbReference type="OrthoDB" id="2501705at2759"/>
<evidence type="ECO:0000313" key="1">
    <source>
        <dbReference type="EMBL" id="OAV87526.1"/>
    </source>
</evidence>
<reference evidence="2 3" key="3">
    <citation type="journal article" date="2017" name="G3 (Bethesda)">
        <title>Comparative analysis highlights variable genome content of wheat rusts and divergence of the mating loci.</title>
        <authorList>
            <person name="Cuomo C.A."/>
            <person name="Bakkeren G."/>
            <person name="Khalil H.B."/>
            <person name="Panwar V."/>
            <person name="Joly D."/>
            <person name="Linning R."/>
            <person name="Sakthikumar S."/>
            <person name="Song X."/>
            <person name="Adiconis X."/>
            <person name="Fan L."/>
            <person name="Goldberg J.M."/>
            <person name="Levin J.Z."/>
            <person name="Young S."/>
            <person name="Zeng Q."/>
            <person name="Anikster Y."/>
            <person name="Bruce M."/>
            <person name="Wang M."/>
            <person name="Yin C."/>
            <person name="McCallum B."/>
            <person name="Szabo L.J."/>
            <person name="Hulbert S."/>
            <person name="Chen X."/>
            <person name="Fellers J.P."/>
        </authorList>
    </citation>
    <scope>NUCLEOTIDE SEQUENCE</scope>
    <source>
        <strain evidence="2">isolate 1-1 / race 1 (BBBD)</strain>
        <strain evidence="3">Isolate 1-1 / race 1 (BBBD)</strain>
    </source>
</reference>
<reference evidence="1" key="2">
    <citation type="submission" date="2016-05" db="EMBL/GenBank/DDBJ databases">
        <title>Comparative analysis highlights variable genome content of wheat rusts and divergence of the mating loci.</title>
        <authorList>
            <person name="Cuomo C.A."/>
            <person name="Bakkeren G."/>
            <person name="Szabo L."/>
            <person name="Khalil H."/>
            <person name="Joly D."/>
            <person name="Goldberg J."/>
            <person name="Young S."/>
            <person name="Zeng Q."/>
            <person name="Fellers J."/>
        </authorList>
    </citation>
    <scope>NUCLEOTIDE SEQUENCE [LARGE SCALE GENOMIC DNA]</scope>
    <source>
        <strain evidence="1">1-1 BBBD Race 1</strain>
    </source>
</reference>
<name>A0A180G4B2_PUCT1</name>
<reference evidence="2" key="4">
    <citation type="submission" date="2025-05" db="UniProtKB">
        <authorList>
            <consortium name="EnsemblFungi"/>
        </authorList>
    </citation>
    <scope>IDENTIFICATION</scope>
    <source>
        <strain evidence="2">isolate 1-1 / race 1 (BBBD)</strain>
    </source>
</reference>
<sequence length="320" mass="37020">MKDLRGTLPEGSEPLKNIVHQHTRLLLGVTGTDLKTLPLQPNAEERDLAVQRGKNLGFDQPRPTAPASTSNHTQAYKSWLQTQLRDLGLTRFTFDWESSWKHPFNQLMDVVFYRTLSMALHSGEYNNHPWSPDHATHAIASALLERYFNHLQTQWKLIQKGGETALDAQKARNRSIKTRSRVCERRQQWCDENGYPELAAQFKDPAVCSDTEEILVDRVTKHRKLKLSWRSDGFSALVKTIDHEIQVGSRIGKSRRKKKFIAREEPENTEENPRIPERLSRQVYKEEWLKNLTPGTIENLKIKEVRIMTDDFMPYAAHAS</sequence>
<dbReference type="EnsemblFungi" id="PTTG_29403-t43_1">
    <property type="protein sequence ID" value="PTTG_29403-t43_1-p1"/>
    <property type="gene ID" value="PTTG_29403"/>
</dbReference>